<dbReference type="Gene3D" id="2.30.180.10">
    <property type="entry name" value="FAS1 domain"/>
    <property type="match status" value="1"/>
</dbReference>
<dbReference type="InterPro" id="IPR050904">
    <property type="entry name" value="Adhesion/Biosynth-related"/>
</dbReference>
<dbReference type="EMBL" id="CAACVJ010000067">
    <property type="protein sequence ID" value="VEP12652.1"/>
    <property type="molecule type" value="Genomic_DNA"/>
</dbReference>
<feature type="domain" description="FAS1" evidence="1">
    <location>
        <begin position="51"/>
        <end position="182"/>
    </location>
</feature>
<accession>A0A563VML0</accession>
<dbReference type="InterPro" id="IPR000782">
    <property type="entry name" value="FAS1_domain"/>
</dbReference>
<proteinExistence type="predicted"/>
<protein>
    <submittedName>
        <fullName evidence="2">Secreted/surface protein with fasciclin-like repeats</fullName>
    </submittedName>
</protein>
<dbReference type="Proteomes" id="UP000320055">
    <property type="component" value="Unassembled WGS sequence"/>
</dbReference>
<dbReference type="InterPro" id="IPR036378">
    <property type="entry name" value="FAS1_dom_sf"/>
</dbReference>
<keyword evidence="3" id="KW-1185">Reference proteome</keyword>
<dbReference type="Pfam" id="PF02469">
    <property type="entry name" value="Fasciclin"/>
    <property type="match status" value="1"/>
</dbReference>
<evidence type="ECO:0000313" key="2">
    <source>
        <dbReference type="EMBL" id="VEP12652.1"/>
    </source>
</evidence>
<gene>
    <name evidence="2" type="ORF">H1P_1590006</name>
</gene>
<name>A0A563VML0_9CYAN</name>
<dbReference type="RefSeq" id="WP_186376055.1">
    <property type="nucleotide sequence ID" value="NZ_LR213910.1"/>
</dbReference>
<dbReference type="PROSITE" id="PS50213">
    <property type="entry name" value="FAS1"/>
    <property type="match status" value="1"/>
</dbReference>
<evidence type="ECO:0000259" key="1">
    <source>
        <dbReference type="PROSITE" id="PS50213"/>
    </source>
</evidence>
<dbReference type="PANTHER" id="PTHR10900:SF77">
    <property type="entry name" value="FI19380P1"/>
    <property type="match status" value="1"/>
</dbReference>
<organism evidence="2 3">
    <name type="scientific">Hyella patelloides LEGE 07179</name>
    <dbReference type="NCBI Taxonomy" id="945734"/>
    <lineage>
        <taxon>Bacteria</taxon>
        <taxon>Bacillati</taxon>
        <taxon>Cyanobacteriota</taxon>
        <taxon>Cyanophyceae</taxon>
        <taxon>Pleurocapsales</taxon>
        <taxon>Hyellaceae</taxon>
        <taxon>Hyella</taxon>
    </lineage>
</organism>
<dbReference type="SMART" id="SM00554">
    <property type="entry name" value="FAS1"/>
    <property type="match status" value="1"/>
</dbReference>
<dbReference type="SUPFAM" id="SSF82153">
    <property type="entry name" value="FAS1 domain"/>
    <property type="match status" value="1"/>
</dbReference>
<evidence type="ECO:0000313" key="3">
    <source>
        <dbReference type="Proteomes" id="UP000320055"/>
    </source>
</evidence>
<dbReference type="PANTHER" id="PTHR10900">
    <property type="entry name" value="PERIOSTIN-RELATED"/>
    <property type="match status" value="1"/>
</dbReference>
<sequence>MKPIQKILGISSVAGALMWGNLTIAQNQPFFFPSASFFSPQAATWESGLQDESIAVVLKEMKSHQSFNSQLESSKIMEELAGQYLTVLAPTDKAFDNLPADIKEKIADPENLKRLLTYHFVAGEITEEDIQRQAVATLLEQTSVSITGIPVGDQIGVKLNDARATEPTPAADGVIIPIDRVLIPPGF</sequence>
<reference evidence="2 3" key="1">
    <citation type="submission" date="2019-01" db="EMBL/GenBank/DDBJ databases">
        <authorList>
            <person name="Brito A."/>
        </authorList>
    </citation>
    <scope>NUCLEOTIDE SEQUENCE [LARGE SCALE GENOMIC DNA]</scope>
    <source>
        <strain evidence="2">1</strain>
    </source>
</reference>
<dbReference type="AlphaFoldDB" id="A0A563VML0"/>